<gene>
    <name evidence="3" type="ORF">ACFQV2_26795</name>
</gene>
<evidence type="ECO:0000313" key="4">
    <source>
        <dbReference type="Proteomes" id="UP001596512"/>
    </source>
</evidence>
<dbReference type="CDD" id="cd02440">
    <property type="entry name" value="AdoMet_MTases"/>
    <property type="match status" value="1"/>
</dbReference>
<dbReference type="GO" id="GO:0032259">
    <property type="term" value="P:methylation"/>
    <property type="evidence" value="ECO:0007669"/>
    <property type="project" value="UniProtKB-KW"/>
</dbReference>
<dbReference type="EMBL" id="JBHTEY010000004">
    <property type="protein sequence ID" value="MFC7616541.1"/>
    <property type="molecule type" value="Genomic_DNA"/>
</dbReference>
<protein>
    <submittedName>
        <fullName evidence="3">Methyltransferase</fullName>
    </submittedName>
</protein>
<dbReference type="InterPro" id="IPR007848">
    <property type="entry name" value="Small_mtfrase_dom"/>
</dbReference>
<feature type="domain" description="Methyltransferase small" evidence="2">
    <location>
        <begin position="5"/>
        <end position="66"/>
    </location>
</feature>
<feature type="compositionally biased region" description="Low complexity" evidence="1">
    <location>
        <begin position="78"/>
        <end position="92"/>
    </location>
</feature>
<organism evidence="3 4">
    <name type="scientific">Actinokineospora soli</name>
    <dbReference type="NCBI Taxonomy" id="1048753"/>
    <lineage>
        <taxon>Bacteria</taxon>
        <taxon>Bacillati</taxon>
        <taxon>Actinomycetota</taxon>
        <taxon>Actinomycetes</taxon>
        <taxon>Pseudonocardiales</taxon>
        <taxon>Pseudonocardiaceae</taxon>
        <taxon>Actinokineospora</taxon>
    </lineage>
</organism>
<sequence>MALTASRAGARTVTAVDITRRAVLTARLNTWLHRARITVHHGDALTVAAGTRYDIVLANPPYVPTLDDSTPTAPPTPGTAAPTAAPTSTASAPRPPTSSPPAAPS</sequence>
<evidence type="ECO:0000256" key="1">
    <source>
        <dbReference type="SAM" id="MobiDB-lite"/>
    </source>
</evidence>
<evidence type="ECO:0000259" key="2">
    <source>
        <dbReference type="Pfam" id="PF05175"/>
    </source>
</evidence>
<evidence type="ECO:0000313" key="3">
    <source>
        <dbReference type="EMBL" id="MFC7616541.1"/>
    </source>
</evidence>
<keyword evidence="3" id="KW-0489">Methyltransferase</keyword>
<dbReference type="InterPro" id="IPR029063">
    <property type="entry name" value="SAM-dependent_MTases_sf"/>
</dbReference>
<comment type="caution">
    <text evidence="3">The sequence shown here is derived from an EMBL/GenBank/DDBJ whole genome shotgun (WGS) entry which is preliminary data.</text>
</comment>
<keyword evidence="4" id="KW-1185">Reference proteome</keyword>
<dbReference type="GO" id="GO:0008168">
    <property type="term" value="F:methyltransferase activity"/>
    <property type="evidence" value="ECO:0007669"/>
    <property type="project" value="UniProtKB-KW"/>
</dbReference>
<keyword evidence="3" id="KW-0808">Transferase</keyword>
<proteinExistence type="predicted"/>
<dbReference type="InterPro" id="IPR002052">
    <property type="entry name" value="DNA_methylase_N6_adenine_CS"/>
</dbReference>
<dbReference type="Pfam" id="PF05175">
    <property type="entry name" value="MTS"/>
    <property type="match status" value="1"/>
</dbReference>
<dbReference type="Gene3D" id="3.40.50.150">
    <property type="entry name" value="Vaccinia Virus protein VP39"/>
    <property type="match status" value="1"/>
</dbReference>
<dbReference type="Proteomes" id="UP001596512">
    <property type="component" value="Unassembled WGS sequence"/>
</dbReference>
<name>A0ABW2TT88_9PSEU</name>
<feature type="region of interest" description="Disordered" evidence="1">
    <location>
        <begin position="61"/>
        <end position="105"/>
    </location>
</feature>
<feature type="compositionally biased region" description="Pro residues" evidence="1">
    <location>
        <begin position="93"/>
        <end position="105"/>
    </location>
</feature>
<dbReference type="SUPFAM" id="SSF53335">
    <property type="entry name" value="S-adenosyl-L-methionine-dependent methyltransferases"/>
    <property type="match status" value="1"/>
</dbReference>
<dbReference type="PROSITE" id="PS00092">
    <property type="entry name" value="N6_MTASE"/>
    <property type="match status" value="1"/>
</dbReference>
<reference evidence="4" key="1">
    <citation type="journal article" date="2019" name="Int. J. Syst. Evol. Microbiol.">
        <title>The Global Catalogue of Microorganisms (GCM) 10K type strain sequencing project: providing services to taxonomists for standard genome sequencing and annotation.</title>
        <authorList>
            <consortium name="The Broad Institute Genomics Platform"/>
            <consortium name="The Broad Institute Genome Sequencing Center for Infectious Disease"/>
            <person name="Wu L."/>
            <person name="Ma J."/>
        </authorList>
    </citation>
    <scope>NUCLEOTIDE SEQUENCE [LARGE SCALE GENOMIC DNA]</scope>
    <source>
        <strain evidence="4">JCM 17695</strain>
    </source>
</reference>
<accession>A0ABW2TT88</accession>